<evidence type="ECO:0000313" key="3">
    <source>
        <dbReference type="Proteomes" id="UP000479190"/>
    </source>
</evidence>
<dbReference type="AlphaFoldDB" id="A0A6H5HVW3"/>
<reference evidence="2 3" key="1">
    <citation type="submission" date="2020-02" db="EMBL/GenBank/DDBJ databases">
        <authorList>
            <person name="Ferguson B K."/>
        </authorList>
    </citation>
    <scope>NUCLEOTIDE SEQUENCE [LARGE SCALE GENOMIC DNA]</scope>
</reference>
<feature type="region of interest" description="Disordered" evidence="1">
    <location>
        <begin position="46"/>
        <end position="149"/>
    </location>
</feature>
<evidence type="ECO:0000256" key="1">
    <source>
        <dbReference type="SAM" id="MobiDB-lite"/>
    </source>
</evidence>
<keyword evidence="3" id="KW-1185">Reference proteome</keyword>
<dbReference type="OrthoDB" id="10639929at2759"/>
<organism evidence="2 3">
    <name type="scientific">Trichogramma brassicae</name>
    <dbReference type="NCBI Taxonomy" id="86971"/>
    <lineage>
        <taxon>Eukaryota</taxon>
        <taxon>Metazoa</taxon>
        <taxon>Ecdysozoa</taxon>
        <taxon>Arthropoda</taxon>
        <taxon>Hexapoda</taxon>
        <taxon>Insecta</taxon>
        <taxon>Pterygota</taxon>
        <taxon>Neoptera</taxon>
        <taxon>Endopterygota</taxon>
        <taxon>Hymenoptera</taxon>
        <taxon>Apocrita</taxon>
        <taxon>Proctotrupomorpha</taxon>
        <taxon>Chalcidoidea</taxon>
        <taxon>Trichogrammatidae</taxon>
        <taxon>Trichogramma</taxon>
    </lineage>
</organism>
<dbReference type="EMBL" id="CADCXV010000006">
    <property type="protein sequence ID" value="CAB0027837.1"/>
    <property type="molecule type" value="Genomic_DNA"/>
</dbReference>
<evidence type="ECO:0000313" key="2">
    <source>
        <dbReference type="EMBL" id="CAB0027837.1"/>
    </source>
</evidence>
<protein>
    <submittedName>
        <fullName evidence="2">Uncharacterized protein</fullName>
    </submittedName>
</protein>
<gene>
    <name evidence="2" type="ORF">TBRA_LOCUS67</name>
</gene>
<name>A0A6H5HVW3_9HYME</name>
<dbReference type="Proteomes" id="UP000479190">
    <property type="component" value="Unassembled WGS sequence"/>
</dbReference>
<proteinExistence type="predicted"/>
<feature type="compositionally biased region" description="Low complexity" evidence="1">
    <location>
        <begin position="67"/>
        <end position="76"/>
    </location>
</feature>
<feature type="compositionally biased region" description="Polar residues" evidence="1">
    <location>
        <begin position="46"/>
        <end position="58"/>
    </location>
</feature>
<sequence>MASSTKNVEANECLEVLTNFIDKEILQNQVQLNDIIWPEQNLNGQNDNYESFANSTDSGFEPNSGMTPTPSTESSNSPPPNDIEDFVSAPTSSQSQKRRLTLDVSDNLPQRKRRRRQVETTQPPVDHLYSANTITAQQPNSESNARTTEKKFDKKTNSYFLDFDSHTISQILHKTLRTQEGIYFKSVARRIPTGAQSQLIVRDSQLSMQVHYLRGESKTNIKTTSSPILKV</sequence>
<accession>A0A6H5HVW3</accession>
<feature type="compositionally biased region" description="Polar residues" evidence="1">
    <location>
        <begin position="130"/>
        <end position="146"/>
    </location>
</feature>